<dbReference type="EMBL" id="CP022603">
    <property type="protein sequence ID" value="ASV84451.1"/>
    <property type="molecule type" value="Genomic_DNA"/>
</dbReference>
<proteinExistence type="predicted"/>
<dbReference type="Proteomes" id="UP000215256">
    <property type="component" value="Chromosome 2"/>
</dbReference>
<gene>
    <name evidence="2" type="ORF">CES85_5245</name>
</gene>
<dbReference type="AlphaFoldDB" id="A0A248UDI5"/>
<feature type="transmembrane region" description="Helical" evidence="1">
    <location>
        <begin position="6"/>
        <end position="27"/>
    </location>
</feature>
<dbReference type="KEGG" id="och:CES85_5245"/>
<protein>
    <submittedName>
        <fullName evidence="2">LysR substrate binding domain protein</fullName>
    </submittedName>
</protein>
<evidence type="ECO:0000256" key="1">
    <source>
        <dbReference type="SAM" id="Phobius"/>
    </source>
</evidence>
<dbReference type="Gene3D" id="3.40.190.10">
    <property type="entry name" value="Periplasmic binding protein-like II"/>
    <property type="match status" value="1"/>
</dbReference>
<evidence type="ECO:0000313" key="2">
    <source>
        <dbReference type="EMBL" id="ASV84451.1"/>
    </source>
</evidence>
<keyword evidence="1" id="KW-0472">Membrane</keyword>
<dbReference type="SUPFAM" id="SSF53850">
    <property type="entry name" value="Periplasmic binding protein-like II"/>
    <property type="match status" value="1"/>
</dbReference>
<keyword evidence="1" id="KW-1133">Transmembrane helix</keyword>
<name>A0A248UDI5_9HYPH</name>
<evidence type="ECO:0000313" key="3">
    <source>
        <dbReference type="Proteomes" id="UP000215256"/>
    </source>
</evidence>
<accession>A0A248UDI5</accession>
<dbReference type="RefSeq" id="WP_157743422.1">
    <property type="nucleotide sequence ID" value="NZ_CP022603.1"/>
</dbReference>
<organism evidence="2 3">
    <name type="scientific">Ochrobactrum quorumnocens</name>
    <dbReference type="NCBI Taxonomy" id="271865"/>
    <lineage>
        <taxon>Bacteria</taxon>
        <taxon>Pseudomonadati</taxon>
        <taxon>Pseudomonadota</taxon>
        <taxon>Alphaproteobacteria</taxon>
        <taxon>Hyphomicrobiales</taxon>
        <taxon>Brucellaceae</taxon>
        <taxon>Brucella/Ochrobactrum group</taxon>
        <taxon>Ochrobactrum</taxon>
    </lineage>
</organism>
<keyword evidence="1" id="KW-0812">Transmembrane</keyword>
<reference evidence="2 3" key="1">
    <citation type="submission" date="2017-07" db="EMBL/GenBank/DDBJ databases">
        <title>Phylogenetic study on the rhizospheric bacterium Ochrobactrum sp. A44.</title>
        <authorList>
            <person name="Krzyzanowska D.M."/>
            <person name="Ossowicki A."/>
            <person name="Rajewska M."/>
            <person name="Maciag T."/>
            <person name="Kaczynski Z."/>
            <person name="Czerwicka M."/>
            <person name="Jafra S."/>
        </authorList>
    </citation>
    <scope>NUCLEOTIDE SEQUENCE [LARGE SCALE GENOMIC DNA]</scope>
    <source>
        <strain evidence="2 3">A44</strain>
    </source>
</reference>
<sequence length="75" mass="8300">MEATLQGAGIALAPPLLFSLLFTSGLIEQPLDISIRLGAYWLTKLQSREMRSSMQAFSDWIFSQIAAQHMGENIS</sequence>